<gene>
    <name evidence="1" type="ORF">NP493_113g00032</name>
</gene>
<accession>A0AAD9UH44</accession>
<organism evidence="1 2">
    <name type="scientific">Ridgeia piscesae</name>
    <name type="common">Tubeworm</name>
    <dbReference type="NCBI Taxonomy" id="27915"/>
    <lineage>
        <taxon>Eukaryota</taxon>
        <taxon>Metazoa</taxon>
        <taxon>Spiralia</taxon>
        <taxon>Lophotrochozoa</taxon>
        <taxon>Annelida</taxon>
        <taxon>Polychaeta</taxon>
        <taxon>Sedentaria</taxon>
        <taxon>Canalipalpata</taxon>
        <taxon>Sabellida</taxon>
        <taxon>Siboglinidae</taxon>
        <taxon>Ridgeia</taxon>
    </lineage>
</organism>
<evidence type="ECO:0000313" key="2">
    <source>
        <dbReference type="Proteomes" id="UP001209878"/>
    </source>
</evidence>
<dbReference type="Proteomes" id="UP001209878">
    <property type="component" value="Unassembled WGS sequence"/>
</dbReference>
<dbReference type="EMBL" id="JAODUO010000112">
    <property type="protein sequence ID" value="KAK2189190.1"/>
    <property type="molecule type" value="Genomic_DNA"/>
</dbReference>
<protein>
    <submittedName>
        <fullName evidence="1">Uncharacterized protein</fullName>
    </submittedName>
</protein>
<keyword evidence="2" id="KW-1185">Reference proteome</keyword>
<dbReference type="AlphaFoldDB" id="A0AAD9UH44"/>
<reference evidence="1" key="1">
    <citation type="journal article" date="2023" name="Mol. Biol. Evol.">
        <title>Third-Generation Sequencing Reveals the Adaptive Role of the Epigenome in Three Deep-Sea Polychaetes.</title>
        <authorList>
            <person name="Perez M."/>
            <person name="Aroh O."/>
            <person name="Sun Y."/>
            <person name="Lan Y."/>
            <person name="Juniper S.K."/>
            <person name="Young C.R."/>
            <person name="Angers B."/>
            <person name="Qian P.Y."/>
        </authorList>
    </citation>
    <scope>NUCLEOTIDE SEQUENCE</scope>
    <source>
        <strain evidence="1">R07B-5</strain>
    </source>
</reference>
<name>A0AAD9UH44_RIDPI</name>
<proteinExistence type="predicted"/>
<evidence type="ECO:0000313" key="1">
    <source>
        <dbReference type="EMBL" id="KAK2189190.1"/>
    </source>
</evidence>
<comment type="caution">
    <text evidence="1">The sequence shown here is derived from an EMBL/GenBank/DDBJ whole genome shotgun (WGS) entry which is preliminary data.</text>
</comment>
<sequence length="71" mass="8012">MYKGKFLYSAVSNPQDCSKHFTLYFPDRPVQLDTISTSLGSIQQYATINARKLLVHISTTVYSHAGTHLYS</sequence>